<dbReference type="PATRIC" id="fig|1432562.3.peg.1021"/>
<keyword evidence="2" id="KW-1185">Reference proteome</keyword>
<accession>A0A0M2SQX4</accession>
<organism evidence="1 2">
    <name type="scientific">Salinicoccus sediminis</name>
    <dbReference type="NCBI Taxonomy" id="1432562"/>
    <lineage>
        <taxon>Bacteria</taxon>
        <taxon>Bacillati</taxon>
        <taxon>Bacillota</taxon>
        <taxon>Bacilli</taxon>
        <taxon>Bacillales</taxon>
        <taxon>Staphylococcaceae</taxon>
        <taxon>Salinicoccus</taxon>
    </lineage>
</organism>
<evidence type="ECO:0000313" key="1">
    <source>
        <dbReference type="EMBL" id="KKK35025.1"/>
    </source>
</evidence>
<comment type="caution">
    <text evidence="1">The sequence shown here is derived from an EMBL/GenBank/DDBJ whole genome shotgun (WGS) entry which is preliminary data.</text>
</comment>
<gene>
    <name evidence="1" type="ORF">WN59_05160</name>
</gene>
<name>A0A0M2SQX4_9STAP</name>
<protein>
    <submittedName>
        <fullName evidence="1">Uncharacterized protein</fullName>
    </submittedName>
</protein>
<proteinExistence type="predicted"/>
<dbReference type="OrthoDB" id="9824830at2"/>
<dbReference type="RefSeq" id="WP_046513667.1">
    <property type="nucleotide sequence ID" value="NZ_LAYZ01000002.1"/>
</dbReference>
<dbReference type="STRING" id="1432562.WN59_05160"/>
<dbReference type="Proteomes" id="UP000034287">
    <property type="component" value="Unassembled WGS sequence"/>
</dbReference>
<reference evidence="1 2" key="1">
    <citation type="submission" date="2015-04" db="EMBL/GenBank/DDBJ databases">
        <title>Taxonomic description and genome sequence of Salinicoccus sediminis sp. nov., a novel hyper halotolerant bacterium isolated from marine sediment.</title>
        <authorList>
            <person name="Mathan Kumar R."/>
            <person name="Kaur G."/>
            <person name="Kumar N."/>
            <person name="Kumar A."/>
            <person name="Singh N.K."/>
            <person name="Kaur N."/>
            <person name="Mayilraj S."/>
        </authorList>
    </citation>
    <scope>NUCLEOTIDE SEQUENCE [LARGE SCALE GENOMIC DNA]</scope>
    <source>
        <strain evidence="1 2">SV-16</strain>
    </source>
</reference>
<sequence length="140" mass="16361">MKSIHDNPVKSFYYVSETSYGHIEQYLIHRTCISARGLIKIEFSRRCYPYDDNESLPASVIYKYKVHPQKIKTLFRNYDFKNFKDNSSPVDDGNSFKMSVTYENGEIYKIKGNISPAGDTDELREEILKLVDFKEVPDIL</sequence>
<dbReference type="AlphaFoldDB" id="A0A0M2SQX4"/>
<dbReference type="EMBL" id="LAYZ01000002">
    <property type="protein sequence ID" value="KKK35025.1"/>
    <property type="molecule type" value="Genomic_DNA"/>
</dbReference>
<evidence type="ECO:0000313" key="2">
    <source>
        <dbReference type="Proteomes" id="UP000034287"/>
    </source>
</evidence>